<dbReference type="Gene3D" id="3.40.50.12440">
    <property type="match status" value="1"/>
</dbReference>
<evidence type="ECO:0000313" key="3">
    <source>
        <dbReference type="EMBL" id="VEB07960.1"/>
    </source>
</evidence>
<name>A0A3S4I1M8_KLEPN</name>
<evidence type="ECO:0000313" key="4">
    <source>
        <dbReference type="Proteomes" id="UP000282433"/>
    </source>
</evidence>
<sequence>MIIVGAGLNHWFHLDMNYRGLINMLIFCGCVGQSGGGWAHYVGQEKLRPQTGLAAAWRSPLTGKRPARHMNSTSYFYNHSSQWRYETVTAQELLSPMADKSRYSGHLIDFNVRAERMGWLPSAPQLGVNPLRIADEAKKAGMTPVDYTVKSLKEGSIRFAAEQPENGKNHPRNLFIWRSNLLGSSGKGHEYMLKYLLGTENGIQGKDLGKQGGREAGRSRMAG</sequence>
<feature type="compositionally biased region" description="Basic and acidic residues" evidence="1">
    <location>
        <begin position="207"/>
        <end position="223"/>
    </location>
</feature>
<proteinExistence type="predicted"/>
<organism evidence="3 4">
    <name type="scientific">Klebsiella pneumoniae</name>
    <dbReference type="NCBI Taxonomy" id="573"/>
    <lineage>
        <taxon>Bacteria</taxon>
        <taxon>Pseudomonadati</taxon>
        <taxon>Pseudomonadota</taxon>
        <taxon>Gammaproteobacteria</taxon>
        <taxon>Enterobacterales</taxon>
        <taxon>Enterobacteriaceae</taxon>
        <taxon>Klebsiella/Raoultella group</taxon>
        <taxon>Klebsiella</taxon>
        <taxon>Klebsiella pneumoniae complex</taxon>
    </lineage>
</organism>
<dbReference type="PANTHER" id="PTHR43105:SF8">
    <property type="entry name" value="RESPIRATORY NITRATE REDUCTASE 1 ALPHA CHAIN"/>
    <property type="match status" value="1"/>
</dbReference>
<dbReference type="Proteomes" id="UP000282433">
    <property type="component" value="Chromosome"/>
</dbReference>
<dbReference type="PANTHER" id="PTHR43105">
    <property type="entry name" value="RESPIRATORY NITRATE REDUCTASE"/>
    <property type="match status" value="1"/>
</dbReference>
<keyword evidence="3" id="KW-0560">Oxidoreductase</keyword>
<dbReference type="EMBL" id="LR134162">
    <property type="protein sequence ID" value="VEB07960.1"/>
    <property type="molecule type" value="Genomic_DNA"/>
</dbReference>
<dbReference type="EC" id="1.7.99.4" evidence="3"/>
<feature type="region of interest" description="Disordered" evidence="1">
    <location>
        <begin position="204"/>
        <end position="223"/>
    </location>
</feature>
<dbReference type="GO" id="GO:0016020">
    <property type="term" value="C:membrane"/>
    <property type="evidence" value="ECO:0007669"/>
    <property type="project" value="TreeGrafter"/>
</dbReference>
<gene>
    <name evidence="3" type="primary">narG_5</name>
    <name evidence="3" type="ORF">NCTC13635_07184</name>
</gene>
<dbReference type="SUPFAM" id="SSF53706">
    <property type="entry name" value="Formate dehydrogenase/DMSO reductase, domains 1-3"/>
    <property type="match status" value="1"/>
</dbReference>
<evidence type="ECO:0000256" key="1">
    <source>
        <dbReference type="SAM" id="MobiDB-lite"/>
    </source>
</evidence>
<dbReference type="AlphaFoldDB" id="A0A3S4I1M8"/>
<feature type="domain" description="Molybdopterin oxidoreductase" evidence="2">
    <location>
        <begin position="1"/>
        <end position="194"/>
    </location>
</feature>
<accession>A0A3S4I1M8</accession>
<dbReference type="Pfam" id="PF00384">
    <property type="entry name" value="Molybdopterin"/>
    <property type="match status" value="1"/>
</dbReference>
<dbReference type="InterPro" id="IPR050123">
    <property type="entry name" value="Prok_molybdopt-oxidoreductase"/>
</dbReference>
<reference evidence="3 4" key="1">
    <citation type="submission" date="2018-12" db="EMBL/GenBank/DDBJ databases">
        <authorList>
            <consortium name="Pathogen Informatics"/>
        </authorList>
    </citation>
    <scope>NUCLEOTIDE SEQUENCE [LARGE SCALE GENOMIC DNA]</scope>
    <source>
        <strain evidence="3 4">NCTC13635</strain>
    </source>
</reference>
<evidence type="ECO:0000259" key="2">
    <source>
        <dbReference type="Pfam" id="PF00384"/>
    </source>
</evidence>
<protein>
    <submittedName>
        <fullName evidence="3">Respiratory nitrate reductase subunit alpha</fullName>
        <ecNumber evidence="3">1.7.99.4</ecNumber>
    </submittedName>
</protein>
<dbReference type="InterPro" id="IPR006656">
    <property type="entry name" value="Mopterin_OxRdtase"/>
</dbReference>
<dbReference type="GO" id="GO:0016491">
    <property type="term" value="F:oxidoreductase activity"/>
    <property type="evidence" value="ECO:0007669"/>
    <property type="project" value="UniProtKB-KW"/>
</dbReference>